<name>R4JGD5_9BACT</name>
<accession>R4JGD5</accession>
<evidence type="ECO:0000313" key="1">
    <source>
        <dbReference type="EMBL" id="AGK84845.1"/>
    </source>
</evidence>
<protein>
    <submittedName>
        <fullName evidence="1">Uncharacterized protein</fullName>
    </submittedName>
</protein>
<dbReference type="EMBL" id="KC595277">
    <property type="protein sequence ID" value="AGK84845.1"/>
    <property type="molecule type" value="Genomic_DNA"/>
</dbReference>
<reference evidence="1" key="1">
    <citation type="journal article" date="2013" name="Appl. Environ. Microbiol.">
        <title>Functional screening of a metagenomic library reveals operons responsible for enhanced intestinal colonization by gut commensal microbes.</title>
        <authorList>
            <person name="Yoon M.Y."/>
            <person name="Lee K.M."/>
            <person name="Yoon Y."/>
            <person name="Go J."/>
            <person name="Park Y."/>
            <person name="Cho Y.J."/>
            <person name="Tannock G.W."/>
            <person name="Yoon S.S."/>
        </authorList>
    </citation>
    <scope>NUCLEOTIDE SEQUENCE</scope>
</reference>
<sequence>MEAPCAHMLILRFIDGIKFQGLEGRQPTEILLGLAYSS</sequence>
<organism evidence="1">
    <name type="scientific">uncultured bacterium BAC25G1</name>
    <dbReference type="NCBI Taxonomy" id="1329523"/>
    <lineage>
        <taxon>Bacteria</taxon>
        <taxon>environmental samples</taxon>
    </lineage>
</organism>
<proteinExistence type="predicted"/>
<dbReference type="AlphaFoldDB" id="R4JGD5"/>
<gene>
    <name evidence="1" type="ORF">metaSSY_00910</name>
</gene>